<proteinExistence type="predicted"/>
<dbReference type="GO" id="GO:0016020">
    <property type="term" value="C:membrane"/>
    <property type="evidence" value="ECO:0007669"/>
    <property type="project" value="UniProtKB-SubCell"/>
</dbReference>
<dbReference type="NCBIfam" id="TIGR01593">
    <property type="entry name" value="holin_tox_secr"/>
    <property type="match status" value="1"/>
</dbReference>
<evidence type="ECO:0000313" key="7">
    <source>
        <dbReference type="Proteomes" id="UP000512286"/>
    </source>
</evidence>
<gene>
    <name evidence="6" type="ORF">HZF06_11730</name>
</gene>
<protein>
    <submittedName>
        <fullName evidence="6">Phage holin family protein</fullName>
    </submittedName>
</protein>
<evidence type="ECO:0000256" key="4">
    <source>
        <dbReference type="ARBA" id="ARBA00023136"/>
    </source>
</evidence>
<evidence type="ECO:0000256" key="5">
    <source>
        <dbReference type="SAM" id="Phobius"/>
    </source>
</evidence>
<dbReference type="Pfam" id="PF05105">
    <property type="entry name" value="Phage_holin_4_1"/>
    <property type="match status" value="1"/>
</dbReference>
<dbReference type="InterPro" id="IPR006480">
    <property type="entry name" value="Phage_holin_4_1"/>
</dbReference>
<comment type="subcellular location">
    <subcellularLocation>
        <location evidence="1">Membrane</location>
        <topology evidence="1">Multi-pass membrane protein</topology>
    </subcellularLocation>
</comment>
<dbReference type="KEGG" id="cint:HZF06_11730"/>
<evidence type="ECO:0000256" key="1">
    <source>
        <dbReference type="ARBA" id="ARBA00004141"/>
    </source>
</evidence>
<dbReference type="AlphaFoldDB" id="A0A7D6ZTM0"/>
<dbReference type="RefSeq" id="WP_181603615.1">
    <property type="nucleotide sequence ID" value="NZ_CP059378.1"/>
</dbReference>
<dbReference type="Proteomes" id="UP000512286">
    <property type="component" value="Chromosome"/>
</dbReference>
<evidence type="ECO:0000256" key="3">
    <source>
        <dbReference type="ARBA" id="ARBA00022989"/>
    </source>
</evidence>
<keyword evidence="2 5" id="KW-0812">Transmembrane</keyword>
<keyword evidence="4 5" id="KW-0472">Membrane</keyword>
<dbReference type="EMBL" id="CP059378">
    <property type="protein sequence ID" value="QLY82223.1"/>
    <property type="molecule type" value="Genomic_DNA"/>
</dbReference>
<sequence>MEKLLNVKNGFYVVIGLTGGAIGNYLGGMDNLLKALLFIMVADYITGLTVAVIFKKSTKTETGAAESKAGFIGIIKKCFVLTIIAVVAQVDTVLGTNGFFRNAALIGFMVNELLSIVENAGLMGINLPPAVTNAIDVLKKKSEENQK</sequence>
<reference evidence="6 7" key="1">
    <citation type="submission" date="2020-07" db="EMBL/GenBank/DDBJ databases">
        <title>Electron transfer.</title>
        <authorList>
            <person name="Huang L."/>
            <person name="Liu X."/>
            <person name="Zhou S."/>
        </authorList>
    </citation>
    <scope>NUCLEOTIDE SEQUENCE [LARGE SCALE GENOMIC DNA]</scope>
    <source>
        <strain evidence="6 7">Lx1</strain>
    </source>
</reference>
<organism evidence="6 7">
    <name type="scientific">Clostridium intestinale</name>
    <dbReference type="NCBI Taxonomy" id="36845"/>
    <lineage>
        <taxon>Bacteria</taxon>
        <taxon>Bacillati</taxon>
        <taxon>Bacillota</taxon>
        <taxon>Clostridia</taxon>
        <taxon>Eubacteriales</taxon>
        <taxon>Clostridiaceae</taxon>
        <taxon>Clostridium</taxon>
    </lineage>
</organism>
<name>A0A7D6ZTM0_9CLOT</name>
<feature type="transmembrane region" description="Helical" evidence="5">
    <location>
        <begin position="9"/>
        <end position="26"/>
    </location>
</feature>
<feature type="transmembrane region" description="Helical" evidence="5">
    <location>
        <begin position="32"/>
        <end position="54"/>
    </location>
</feature>
<accession>A0A7D6ZTM0</accession>
<keyword evidence="3 5" id="KW-1133">Transmembrane helix</keyword>
<evidence type="ECO:0000256" key="2">
    <source>
        <dbReference type="ARBA" id="ARBA00022692"/>
    </source>
</evidence>
<evidence type="ECO:0000313" key="6">
    <source>
        <dbReference type="EMBL" id="QLY82223.1"/>
    </source>
</evidence>